<dbReference type="GeneID" id="19400906"/>
<dbReference type="HOGENOM" id="CLU_156026_0_1_1"/>
<evidence type="ECO:0000313" key="4">
    <source>
        <dbReference type="Proteomes" id="UP000016935"/>
    </source>
</evidence>
<dbReference type="InterPro" id="IPR037045">
    <property type="entry name" value="S8pro/Inhibitor_I9_sf"/>
</dbReference>
<gene>
    <name evidence="3" type="ORF">SETTUDRAFT_169434</name>
</gene>
<feature type="signal peptide" evidence="2">
    <location>
        <begin position="1"/>
        <end position="19"/>
    </location>
</feature>
<dbReference type="GO" id="GO:0042144">
    <property type="term" value="P:vacuole fusion, non-autophagic"/>
    <property type="evidence" value="ECO:0007669"/>
    <property type="project" value="TreeGrafter"/>
</dbReference>
<dbReference type="RefSeq" id="XP_008026350.1">
    <property type="nucleotide sequence ID" value="XM_008028159.1"/>
</dbReference>
<sequence>MRSALLSVLIALFAALAMAAAPHRSVIVTWPNDTPDEIVEQSKEAIRKAKGVITHEYNIIKGFAASAPASALEVVTALSDVYKCEIEEDGIVTTQNNKA</sequence>
<dbReference type="EMBL" id="KB908615">
    <property type="protein sequence ID" value="EOA86075.1"/>
    <property type="molecule type" value="Genomic_DNA"/>
</dbReference>
<keyword evidence="2" id="KW-0732">Signal</keyword>
<organism evidence="3 4">
    <name type="scientific">Exserohilum turcicum (strain 28A)</name>
    <name type="common">Northern leaf blight fungus</name>
    <name type="synonym">Setosphaeria turcica</name>
    <dbReference type="NCBI Taxonomy" id="671987"/>
    <lineage>
        <taxon>Eukaryota</taxon>
        <taxon>Fungi</taxon>
        <taxon>Dikarya</taxon>
        <taxon>Ascomycota</taxon>
        <taxon>Pezizomycotina</taxon>
        <taxon>Dothideomycetes</taxon>
        <taxon>Pleosporomycetidae</taxon>
        <taxon>Pleosporales</taxon>
        <taxon>Pleosporineae</taxon>
        <taxon>Pleosporaceae</taxon>
        <taxon>Exserohilum</taxon>
    </lineage>
</organism>
<dbReference type="SUPFAM" id="SSF54897">
    <property type="entry name" value="Protease propeptides/inhibitors"/>
    <property type="match status" value="1"/>
</dbReference>
<protein>
    <submittedName>
        <fullName evidence="3">Uncharacterized protein</fullName>
    </submittedName>
</protein>
<reference evidence="3 4" key="2">
    <citation type="journal article" date="2013" name="PLoS Genet.">
        <title>Comparative genome structure, secondary metabolite, and effector coding capacity across Cochliobolus pathogens.</title>
        <authorList>
            <person name="Condon B.J."/>
            <person name="Leng Y."/>
            <person name="Wu D."/>
            <person name="Bushley K.E."/>
            <person name="Ohm R.A."/>
            <person name="Otillar R."/>
            <person name="Martin J."/>
            <person name="Schackwitz W."/>
            <person name="Grimwood J."/>
            <person name="MohdZainudin N."/>
            <person name="Xue C."/>
            <person name="Wang R."/>
            <person name="Manning V.A."/>
            <person name="Dhillon B."/>
            <person name="Tu Z.J."/>
            <person name="Steffenson B.J."/>
            <person name="Salamov A."/>
            <person name="Sun H."/>
            <person name="Lowry S."/>
            <person name="LaButti K."/>
            <person name="Han J."/>
            <person name="Copeland A."/>
            <person name="Lindquist E."/>
            <person name="Barry K."/>
            <person name="Schmutz J."/>
            <person name="Baker S.E."/>
            <person name="Ciuffetti L.M."/>
            <person name="Grigoriev I.V."/>
            <person name="Zhong S."/>
            <person name="Turgeon B.G."/>
        </authorList>
    </citation>
    <scope>NUCLEOTIDE SEQUENCE [LARGE SCALE GENOMIC DNA]</scope>
    <source>
        <strain evidence="4">28A</strain>
    </source>
</reference>
<dbReference type="AlphaFoldDB" id="R0IM25"/>
<reference evidence="3 4" key="1">
    <citation type="journal article" date="2012" name="PLoS Pathog.">
        <title>Diverse lifestyles and strategies of plant pathogenesis encoded in the genomes of eighteen Dothideomycetes fungi.</title>
        <authorList>
            <person name="Ohm R.A."/>
            <person name="Feau N."/>
            <person name="Henrissat B."/>
            <person name="Schoch C.L."/>
            <person name="Horwitz B.A."/>
            <person name="Barry K.W."/>
            <person name="Condon B.J."/>
            <person name="Copeland A.C."/>
            <person name="Dhillon B."/>
            <person name="Glaser F."/>
            <person name="Hesse C.N."/>
            <person name="Kosti I."/>
            <person name="LaButti K."/>
            <person name="Lindquist E.A."/>
            <person name="Lucas S."/>
            <person name="Salamov A.A."/>
            <person name="Bradshaw R.E."/>
            <person name="Ciuffetti L."/>
            <person name="Hamelin R.C."/>
            <person name="Kema G.H.J."/>
            <person name="Lawrence C."/>
            <person name="Scott J.A."/>
            <person name="Spatafora J.W."/>
            <person name="Turgeon B.G."/>
            <person name="de Wit P.J.G.M."/>
            <person name="Zhong S."/>
            <person name="Goodwin S.B."/>
            <person name="Grigoriev I.V."/>
        </authorList>
    </citation>
    <scope>NUCLEOTIDE SEQUENCE [LARGE SCALE GENOMIC DNA]</scope>
    <source>
        <strain evidence="4">28A</strain>
    </source>
</reference>
<comment type="similarity">
    <text evidence="1">Belongs to the protease inhibitor I9 family.</text>
</comment>
<dbReference type="OrthoDB" id="3888684at2759"/>
<proteinExistence type="inferred from homology"/>
<accession>R0IM25</accession>
<evidence type="ECO:0000256" key="1">
    <source>
        <dbReference type="ARBA" id="ARBA00038069"/>
    </source>
</evidence>
<dbReference type="PANTHER" id="PTHR28288:SF1">
    <property type="entry name" value="INHIBITOR I9 DOMAIN-CONTAINING PROTEIN"/>
    <property type="match status" value="1"/>
</dbReference>
<dbReference type="eggNOG" id="ENOG502SC39">
    <property type="taxonomic scope" value="Eukaryota"/>
</dbReference>
<dbReference type="PANTHER" id="PTHR28288">
    <property type="entry name" value="PROTEASE B INHIBITOR 2"/>
    <property type="match status" value="1"/>
</dbReference>
<evidence type="ECO:0000313" key="3">
    <source>
        <dbReference type="EMBL" id="EOA86075.1"/>
    </source>
</evidence>
<dbReference type="GO" id="GO:0004866">
    <property type="term" value="F:endopeptidase inhibitor activity"/>
    <property type="evidence" value="ECO:0007669"/>
    <property type="project" value="TreeGrafter"/>
</dbReference>
<dbReference type="InterPro" id="IPR052471">
    <property type="entry name" value="PBI_I9"/>
</dbReference>
<dbReference type="Gene3D" id="3.30.70.80">
    <property type="entry name" value="Peptidase S8 propeptide/proteinase inhibitor I9"/>
    <property type="match status" value="1"/>
</dbReference>
<evidence type="ECO:0000256" key="2">
    <source>
        <dbReference type="SAM" id="SignalP"/>
    </source>
</evidence>
<keyword evidence="4" id="KW-1185">Reference proteome</keyword>
<dbReference type="Proteomes" id="UP000016935">
    <property type="component" value="Unassembled WGS sequence"/>
</dbReference>
<feature type="chain" id="PRO_5004353085" evidence="2">
    <location>
        <begin position="20"/>
        <end position="99"/>
    </location>
</feature>
<name>R0IM25_EXST2</name>